<dbReference type="InterPro" id="IPR003593">
    <property type="entry name" value="AAA+_ATPase"/>
</dbReference>
<reference evidence="3" key="1">
    <citation type="journal article" date="2020" name="Nature">
        <title>Giant virus diversity and host interactions through global metagenomics.</title>
        <authorList>
            <person name="Schulz F."/>
            <person name="Roux S."/>
            <person name="Paez-Espino D."/>
            <person name="Jungbluth S."/>
            <person name="Walsh D.A."/>
            <person name="Denef V.J."/>
            <person name="McMahon K.D."/>
            <person name="Konstantinidis K.T."/>
            <person name="Eloe-Fadrosh E.A."/>
            <person name="Kyrpides N.C."/>
            <person name="Woyke T."/>
        </authorList>
    </citation>
    <scope>NUCLEOTIDE SEQUENCE</scope>
    <source>
        <strain evidence="3">GVMAG-M-3300023174-134</strain>
    </source>
</reference>
<dbReference type="CDD" id="cd00009">
    <property type="entry name" value="AAA"/>
    <property type="match status" value="1"/>
</dbReference>
<evidence type="ECO:0000313" key="3">
    <source>
        <dbReference type="EMBL" id="QHT13777.1"/>
    </source>
</evidence>
<dbReference type="GO" id="GO:0005524">
    <property type="term" value="F:ATP binding"/>
    <property type="evidence" value="ECO:0007669"/>
    <property type="project" value="InterPro"/>
</dbReference>
<keyword evidence="1" id="KW-0235">DNA replication</keyword>
<dbReference type="Pfam" id="PF00004">
    <property type="entry name" value="AAA"/>
    <property type="match status" value="1"/>
</dbReference>
<dbReference type="PANTHER" id="PTHR23389">
    <property type="entry name" value="CHROMOSOME TRANSMISSION FIDELITY FACTOR 18"/>
    <property type="match status" value="1"/>
</dbReference>
<dbReference type="SMART" id="SM00382">
    <property type="entry name" value="AAA"/>
    <property type="match status" value="1"/>
</dbReference>
<organism evidence="3">
    <name type="scientific">viral metagenome</name>
    <dbReference type="NCBI Taxonomy" id="1070528"/>
    <lineage>
        <taxon>unclassified sequences</taxon>
        <taxon>metagenomes</taxon>
        <taxon>organismal metagenomes</taxon>
    </lineage>
</organism>
<proteinExistence type="predicted"/>
<dbReference type="EMBL" id="MN739577">
    <property type="protein sequence ID" value="QHT13777.1"/>
    <property type="molecule type" value="Genomic_DNA"/>
</dbReference>
<dbReference type="PANTHER" id="PTHR23389:SF6">
    <property type="entry name" value="REPLICATION FACTOR C SUBUNIT 1"/>
    <property type="match status" value="1"/>
</dbReference>
<evidence type="ECO:0000256" key="1">
    <source>
        <dbReference type="ARBA" id="ARBA00022705"/>
    </source>
</evidence>
<dbReference type="GO" id="GO:0003677">
    <property type="term" value="F:DNA binding"/>
    <property type="evidence" value="ECO:0007669"/>
    <property type="project" value="TreeGrafter"/>
</dbReference>
<dbReference type="GO" id="GO:0016887">
    <property type="term" value="F:ATP hydrolysis activity"/>
    <property type="evidence" value="ECO:0007669"/>
    <property type="project" value="InterPro"/>
</dbReference>
<name>A0A6C0DB86_9ZZZZ</name>
<dbReference type="GO" id="GO:0005634">
    <property type="term" value="C:nucleus"/>
    <property type="evidence" value="ECO:0007669"/>
    <property type="project" value="TreeGrafter"/>
</dbReference>
<protein>
    <recommendedName>
        <fullName evidence="2">AAA+ ATPase domain-containing protein</fullName>
    </recommendedName>
</protein>
<sequence>MQNINHIFEREKIANEIKELLLSFDSNSKNLNFKKGIYIYGSPGCGKTHFVKNLLKELDYDIINYDAGDVRNKALIDNITSNNVSNRNVLDLMSKKTKKIVILMDEIDGMNNGDKGGITALIKIIRQKKTKKQRLENMTMNPIICIGNYYIDKKIKELMKVCYTFELKSPTNQQMGILLDTILPNTKINNCKNTILNYIQGDMRKLEFVNKLISNKPGLLNEEIIETIFHKKSYNEDSKKITSTLINNPIKMEQHNRFMNETDRTIVALLWHENIVDAISSKSNKLSILFYLKILNNMCFADYIDRITFQSQIWQFNEMSSLIKTFHNNKLYHDSFPENKNMFSNEIRFTKVLTKYSTEYNNMLFIYNLSQELEMDKKDLFTLFQEIRLFNGDDLCNNNDKLCEIEKIFENYNITKLDIKRLYRYLDKNVKKDALVTDDLLDDDE</sequence>
<dbReference type="InterPro" id="IPR003959">
    <property type="entry name" value="ATPase_AAA_core"/>
</dbReference>
<dbReference type="GO" id="GO:0006260">
    <property type="term" value="P:DNA replication"/>
    <property type="evidence" value="ECO:0007669"/>
    <property type="project" value="UniProtKB-KW"/>
</dbReference>
<accession>A0A6C0DB86</accession>
<dbReference type="InterPro" id="IPR027417">
    <property type="entry name" value="P-loop_NTPase"/>
</dbReference>
<evidence type="ECO:0000259" key="2">
    <source>
        <dbReference type="SMART" id="SM00382"/>
    </source>
</evidence>
<feature type="domain" description="AAA+ ATPase" evidence="2">
    <location>
        <begin position="33"/>
        <end position="171"/>
    </location>
</feature>
<dbReference type="Gene3D" id="3.40.50.300">
    <property type="entry name" value="P-loop containing nucleotide triphosphate hydrolases"/>
    <property type="match status" value="1"/>
</dbReference>
<dbReference type="SUPFAM" id="SSF52540">
    <property type="entry name" value="P-loop containing nucleoside triphosphate hydrolases"/>
    <property type="match status" value="1"/>
</dbReference>
<dbReference type="AlphaFoldDB" id="A0A6C0DB86"/>